<organism evidence="2 3">
    <name type="scientific">Hydrogenophaga intermedia</name>
    <dbReference type="NCBI Taxonomy" id="65786"/>
    <lineage>
        <taxon>Bacteria</taxon>
        <taxon>Pseudomonadati</taxon>
        <taxon>Pseudomonadota</taxon>
        <taxon>Betaproteobacteria</taxon>
        <taxon>Burkholderiales</taxon>
        <taxon>Comamonadaceae</taxon>
        <taxon>Hydrogenophaga</taxon>
    </lineage>
</organism>
<evidence type="ECO:0000259" key="1">
    <source>
        <dbReference type="Pfam" id="PF01965"/>
    </source>
</evidence>
<feature type="domain" description="DJ-1/PfpI" evidence="1">
    <location>
        <begin position="65"/>
        <end position="226"/>
    </location>
</feature>
<protein>
    <submittedName>
        <fullName evidence="2">Transcriptional regulator</fullName>
    </submittedName>
</protein>
<dbReference type="Proteomes" id="UP000028878">
    <property type="component" value="Unassembled WGS sequence"/>
</dbReference>
<dbReference type="AlphaFoldDB" id="A0A1L1PU08"/>
<dbReference type="Pfam" id="PF01965">
    <property type="entry name" value="DJ-1_PfpI"/>
    <property type="match status" value="1"/>
</dbReference>
<keyword evidence="3" id="KW-1185">Reference proteome</keyword>
<dbReference type="Gene3D" id="3.40.50.880">
    <property type="match status" value="1"/>
</dbReference>
<dbReference type="RefSeq" id="WP_009520257.1">
    <property type="nucleotide sequence ID" value="NZ_CCAE010000019.1"/>
</dbReference>
<dbReference type="EMBL" id="CCAE010000019">
    <property type="protein sequence ID" value="CDN88131.1"/>
    <property type="molecule type" value="Genomic_DNA"/>
</dbReference>
<name>A0A1L1PU08_HYDIT</name>
<evidence type="ECO:0000313" key="2">
    <source>
        <dbReference type="EMBL" id="CDN88131.1"/>
    </source>
</evidence>
<dbReference type="InterPro" id="IPR029062">
    <property type="entry name" value="Class_I_gatase-like"/>
</dbReference>
<dbReference type="SUPFAM" id="SSF52317">
    <property type="entry name" value="Class I glutamine amidotransferase-like"/>
    <property type="match status" value="1"/>
</dbReference>
<proteinExistence type="predicted"/>
<gene>
    <name evidence="2" type="ORF">BN948_02563</name>
</gene>
<dbReference type="InterPro" id="IPR002818">
    <property type="entry name" value="DJ-1/PfpI"/>
</dbReference>
<dbReference type="PANTHER" id="PTHR43130">
    <property type="entry name" value="ARAC-FAMILY TRANSCRIPTIONAL REGULATOR"/>
    <property type="match status" value="1"/>
</dbReference>
<dbReference type="PANTHER" id="PTHR43130:SF2">
    <property type="entry name" value="DJ-1_PFPI DOMAIN-CONTAINING PROTEIN"/>
    <property type="match status" value="1"/>
</dbReference>
<evidence type="ECO:0000313" key="3">
    <source>
        <dbReference type="Proteomes" id="UP000028878"/>
    </source>
</evidence>
<dbReference type="InterPro" id="IPR052158">
    <property type="entry name" value="INH-QAR"/>
</dbReference>
<sequence>MKLRVFLWCALGVAILGLAVFAGWVASLPPATGPVVAQAIAPQETSATLAALAPPKRARPLVAIIGLNDATETTDYLMPYGILRRSGVADVVALATGPGPVKLYPALTVEADATTAQFDARHADGADYVIVPAMSRDDDPAVLQWLREQAAKGAVVIGVCAGAKVVGAAGLLDGQRATTHWYFLDELRERTPSIRYVADRRFVVNPGVATTTGISASMPMSLTLIEAIAGREKAAAVARELGLAHWDARHTSAAFKITRPFALTVMGNAMAFWNRERMGLGLSRGVDEVSLALVADAWSRTYRSRAVAFAATHDAVETRHGLRVLPDEVAAQWPMERRVPAFDDRPPARALDEALAAIERRYGGGTADVVAMQLELVRAPAPQSTSGS</sequence>
<dbReference type="GO" id="GO:0006355">
    <property type="term" value="P:regulation of DNA-templated transcription"/>
    <property type="evidence" value="ECO:0007669"/>
    <property type="project" value="TreeGrafter"/>
</dbReference>
<accession>A0A1L1PU08</accession>
<reference evidence="3" key="1">
    <citation type="submission" date="2014-11" db="EMBL/GenBank/DDBJ databases">
        <title>Draft genome sequence of Hydrogenophaga intermedia S1.</title>
        <authorList>
            <person name="Gan H.M."/>
            <person name="Chew T.H."/>
            <person name="Stolz A."/>
        </authorList>
    </citation>
    <scope>NUCLEOTIDE SEQUENCE [LARGE SCALE GENOMIC DNA]</scope>
    <source>
        <strain evidence="3">S1</strain>
    </source>
</reference>